<keyword evidence="2" id="KW-0812">Transmembrane</keyword>
<feature type="compositionally biased region" description="Polar residues" evidence="1">
    <location>
        <begin position="1"/>
        <end position="15"/>
    </location>
</feature>
<accession>A0A8H3B9T0</accession>
<keyword evidence="2" id="KW-1133">Transmembrane helix</keyword>
<dbReference type="EMBL" id="CAJMXA010001101">
    <property type="protein sequence ID" value="CAE6451315.1"/>
    <property type="molecule type" value="Genomic_DNA"/>
</dbReference>
<reference evidence="3" key="1">
    <citation type="submission" date="2021-01" db="EMBL/GenBank/DDBJ databases">
        <authorList>
            <person name="Kaushik A."/>
        </authorList>
    </citation>
    <scope>NUCLEOTIDE SEQUENCE</scope>
    <source>
        <strain evidence="3">AG6-10EEA</strain>
    </source>
</reference>
<protein>
    <submittedName>
        <fullName evidence="3">Uncharacterized protein</fullName>
    </submittedName>
</protein>
<gene>
    <name evidence="3" type="ORF">RDB_LOCUS50020</name>
</gene>
<evidence type="ECO:0000256" key="1">
    <source>
        <dbReference type="SAM" id="MobiDB-lite"/>
    </source>
</evidence>
<evidence type="ECO:0000313" key="4">
    <source>
        <dbReference type="Proteomes" id="UP000663853"/>
    </source>
</evidence>
<evidence type="ECO:0000313" key="3">
    <source>
        <dbReference type="EMBL" id="CAE6451315.1"/>
    </source>
</evidence>
<feature type="region of interest" description="Disordered" evidence="1">
    <location>
        <begin position="77"/>
        <end position="97"/>
    </location>
</feature>
<feature type="compositionally biased region" description="Pro residues" evidence="1">
    <location>
        <begin position="259"/>
        <end position="271"/>
    </location>
</feature>
<name>A0A8H3B9T0_9AGAM</name>
<organism evidence="3 4">
    <name type="scientific">Rhizoctonia solani</name>
    <dbReference type="NCBI Taxonomy" id="456999"/>
    <lineage>
        <taxon>Eukaryota</taxon>
        <taxon>Fungi</taxon>
        <taxon>Dikarya</taxon>
        <taxon>Basidiomycota</taxon>
        <taxon>Agaricomycotina</taxon>
        <taxon>Agaricomycetes</taxon>
        <taxon>Cantharellales</taxon>
        <taxon>Ceratobasidiaceae</taxon>
        <taxon>Rhizoctonia</taxon>
    </lineage>
</organism>
<evidence type="ECO:0000256" key="2">
    <source>
        <dbReference type="SAM" id="Phobius"/>
    </source>
</evidence>
<keyword evidence="2" id="KW-0472">Membrane</keyword>
<feature type="compositionally biased region" description="Basic and acidic residues" evidence="1">
    <location>
        <begin position="307"/>
        <end position="318"/>
    </location>
</feature>
<feature type="region of interest" description="Disordered" evidence="1">
    <location>
        <begin position="222"/>
        <end position="328"/>
    </location>
</feature>
<sequence>MSPAPTTEYPSTANTAPIKHETTPPTAAGGQLLATDISTGKKGLAGSVIAGAIIGGIVVVILIIAIFFGLRHRYRRSKGQTASTTEAGPEDEKEKEKCAEVDEASPRRCPICLVVFPRNNTQEVQSDIAVNQAGPIASPSSPQKSFDGTQAYPTQTNYSNITTHAPRPQSYRTGQSIIQAIDPSSRQPLCPTCALSAGTNTRPGVADLPTGSSKVEDQIYYPKSCVPSTSPPLPPGAMAPLPSPTLESYREQFMASPSPRSPPLSPPPQSPSSPGGNSLRRWIMSPLSRSGSVRTTLPPYERPASGLERRESDKKDESALAASVYTFM</sequence>
<dbReference type="AlphaFoldDB" id="A0A8H3B9T0"/>
<feature type="region of interest" description="Disordered" evidence="1">
    <location>
        <begin position="1"/>
        <end position="31"/>
    </location>
</feature>
<proteinExistence type="predicted"/>
<dbReference type="Proteomes" id="UP000663853">
    <property type="component" value="Unassembled WGS sequence"/>
</dbReference>
<feature type="compositionally biased region" description="Pro residues" evidence="1">
    <location>
        <begin position="229"/>
        <end position="243"/>
    </location>
</feature>
<comment type="caution">
    <text evidence="3">The sequence shown here is derived from an EMBL/GenBank/DDBJ whole genome shotgun (WGS) entry which is preliminary data.</text>
</comment>
<feature type="transmembrane region" description="Helical" evidence="2">
    <location>
        <begin position="48"/>
        <end position="70"/>
    </location>
</feature>